<evidence type="ECO:0000259" key="2">
    <source>
        <dbReference type="Pfam" id="PF13320"/>
    </source>
</evidence>
<keyword evidence="1" id="KW-0732">Signal</keyword>
<accession>A0A3P1XW27</accession>
<feature type="domain" description="Glycoside hydrolase 123 catalytic" evidence="2">
    <location>
        <begin position="229"/>
        <end position="540"/>
    </location>
</feature>
<protein>
    <submittedName>
        <fullName evidence="4">DUF4091 domain-containing protein</fullName>
    </submittedName>
</protein>
<dbReference type="Pfam" id="PF22680">
    <property type="entry name" value="Glyco_hydro_123_N_2"/>
    <property type="match status" value="1"/>
</dbReference>
<sequence>MKQTFLLVALCLSGALCSAQTPYPLSEYNELTDPRPPVDEGHWSKVPATPPLRWGSTDIRYTKHDVPAISHLPIWKATAWKGERVNAQAVLWTRNFHDNVELEVSELRNGSSVIPAEAVQSAFVRYVMTDELNKDGKGGCGQRPNKAEWDSSLVADVLDPAARLSIDACTTQPIWLTISIPSDARPGVYKGTLTVSADDMTAQELPFEINVLDRTLPSAKDWAFHLDLWQNPYAVARYYQVPLWSQAHFDAMRPAMKLLADAGQKVITASIMYKPWNGQTEDAFDSMIAKTKRIDGTWSYDYTVFDKWVEFMMNEIGIDRQINCYTMIPWALRFDYFDQATGRTLFIEAQPGEPAYNEYWGAFLKDFAAHLRAKGWFEKTTIAMDERGLDAMQEAIKVIRKADPDYKISLAGNYHSEIEHELHDLCLAYTHTFPDEVKAARQKAGKVSTVYTCCAEARPNTFTFSPPYEATWIGWHVMAGNYDGYLRWAYNSWTADPLLDSRFRSWAAGDCYLIYPGARSSIRMERLIEGIQDAEKIRLLREEFTRKKANGKLRKLNRIVSEFSSEGMLRPDPATRLKNAREALNRF</sequence>
<evidence type="ECO:0000313" key="5">
    <source>
        <dbReference type="Proteomes" id="UP000278609"/>
    </source>
</evidence>
<gene>
    <name evidence="4" type="ORF">EII40_00050</name>
</gene>
<dbReference type="SUPFAM" id="SSF51445">
    <property type="entry name" value="(Trans)glycosidases"/>
    <property type="match status" value="1"/>
</dbReference>
<evidence type="ECO:0000256" key="1">
    <source>
        <dbReference type="SAM" id="SignalP"/>
    </source>
</evidence>
<reference evidence="4 5" key="1">
    <citation type="submission" date="2018-11" db="EMBL/GenBank/DDBJ databases">
        <title>Genomes From Bacteria Associated with the Canine Oral Cavity: a Test Case for Automated Genome-Based Taxonomic Assignment.</title>
        <authorList>
            <person name="Coil D.A."/>
            <person name="Jospin G."/>
            <person name="Darling A.E."/>
            <person name="Wallis C."/>
            <person name="Davis I.J."/>
            <person name="Harris S."/>
            <person name="Eisen J.A."/>
            <person name="Holcombe L.J."/>
            <person name="O'Flynn C."/>
        </authorList>
    </citation>
    <scope>NUCLEOTIDE SEQUENCE [LARGE SCALE GENOMIC DNA]</scope>
    <source>
        <strain evidence="4 5">OH2617_COT-023</strain>
    </source>
</reference>
<feature type="domain" description="Glycoside hydrolase 123 N-terminal" evidence="3">
    <location>
        <begin position="54"/>
        <end position="196"/>
    </location>
</feature>
<feature type="signal peptide" evidence="1">
    <location>
        <begin position="1"/>
        <end position="18"/>
    </location>
</feature>
<dbReference type="Proteomes" id="UP000278609">
    <property type="component" value="Unassembled WGS sequence"/>
</dbReference>
<dbReference type="InterPro" id="IPR053850">
    <property type="entry name" value="Glyco_hydro_123_N_2"/>
</dbReference>
<dbReference type="OrthoDB" id="197680at2"/>
<feature type="chain" id="PRO_5018318092" evidence="1">
    <location>
        <begin position="19"/>
        <end position="587"/>
    </location>
</feature>
<dbReference type="AlphaFoldDB" id="A0A3P1XW27"/>
<dbReference type="Pfam" id="PF13320">
    <property type="entry name" value="GH123_cat"/>
    <property type="match status" value="1"/>
</dbReference>
<proteinExistence type="predicted"/>
<dbReference type="InterPro" id="IPR025150">
    <property type="entry name" value="GH123_cat"/>
</dbReference>
<evidence type="ECO:0000313" key="4">
    <source>
        <dbReference type="EMBL" id="RRD63094.1"/>
    </source>
</evidence>
<evidence type="ECO:0000259" key="3">
    <source>
        <dbReference type="Pfam" id="PF22680"/>
    </source>
</evidence>
<comment type="caution">
    <text evidence="4">The sequence shown here is derived from an EMBL/GenBank/DDBJ whole genome shotgun (WGS) entry which is preliminary data.</text>
</comment>
<dbReference type="RefSeq" id="WP_124750238.1">
    <property type="nucleotide sequence ID" value="NZ_RQYS01000001.1"/>
</dbReference>
<name>A0A3P1XW27_TANFO</name>
<dbReference type="EMBL" id="RQYS01000001">
    <property type="protein sequence ID" value="RRD63094.1"/>
    <property type="molecule type" value="Genomic_DNA"/>
</dbReference>
<organism evidence="4 5">
    <name type="scientific">Tannerella forsythia</name>
    <name type="common">Bacteroides forsythus</name>
    <dbReference type="NCBI Taxonomy" id="28112"/>
    <lineage>
        <taxon>Bacteria</taxon>
        <taxon>Pseudomonadati</taxon>
        <taxon>Bacteroidota</taxon>
        <taxon>Bacteroidia</taxon>
        <taxon>Bacteroidales</taxon>
        <taxon>Tannerellaceae</taxon>
        <taxon>Tannerella</taxon>
    </lineage>
</organism>
<dbReference type="InterPro" id="IPR017853">
    <property type="entry name" value="GH"/>
</dbReference>